<evidence type="ECO:0000256" key="2">
    <source>
        <dbReference type="ARBA" id="ARBA00022670"/>
    </source>
</evidence>
<dbReference type="Pfam" id="PF02902">
    <property type="entry name" value="Peptidase_C48"/>
    <property type="match status" value="1"/>
</dbReference>
<evidence type="ECO:0000256" key="3">
    <source>
        <dbReference type="ARBA" id="ARBA00022801"/>
    </source>
</evidence>
<accession>A0AAW1M6P9</accession>
<keyword evidence="2" id="KW-0645">Protease</keyword>
<comment type="similarity">
    <text evidence="1">Belongs to the peptidase C48 family.</text>
</comment>
<feature type="transmembrane region" description="Helical" evidence="4">
    <location>
        <begin position="67"/>
        <end position="85"/>
    </location>
</feature>
<evidence type="ECO:0000259" key="5">
    <source>
        <dbReference type="Pfam" id="PF02902"/>
    </source>
</evidence>
<dbReference type="Proteomes" id="UP001443914">
    <property type="component" value="Unassembled WGS sequence"/>
</dbReference>
<sequence>MMLRTSVASIYLITCLSFTMYVFLFIAVRQFHYVSYAVAYVCCCICLLAYVLYICRCICLLLHLFSYLRVLHLLLHLFAYLHVLLQCINHWMLLVICLQTYTIYEFNPITRKEGRELYMKMVVPSALKRYKLSGGHLKVTRREPLWKSMKCPQQTKSVEYGFFALRFMFDIVKSCTTSNDLEKVLSLRTEHSYTNREINEIRDKWATYFTNHCVS</sequence>
<dbReference type="Gene3D" id="3.40.395.10">
    <property type="entry name" value="Adenoviral Proteinase, Chain A"/>
    <property type="match status" value="1"/>
</dbReference>
<gene>
    <name evidence="6" type="ORF">RND81_03G127900</name>
</gene>
<feature type="transmembrane region" description="Helical" evidence="4">
    <location>
        <begin position="33"/>
        <end position="55"/>
    </location>
</feature>
<organism evidence="6 7">
    <name type="scientific">Saponaria officinalis</name>
    <name type="common">Common soapwort</name>
    <name type="synonym">Lychnis saponaria</name>
    <dbReference type="NCBI Taxonomy" id="3572"/>
    <lineage>
        <taxon>Eukaryota</taxon>
        <taxon>Viridiplantae</taxon>
        <taxon>Streptophyta</taxon>
        <taxon>Embryophyta</taxon>
        <taxon>Tracheophyta</taxon>
        <taxon>Spermatophyta</taxon>
        <taxon>Magnoliopsida</taxon>
        <taxon>eudicotyledons</taxon>
        <taxon>Gunneridae</taxon>
        <taxon>Pentapetalae</taxon>
        <taxon>Caryophyllales</taxon>
        <taxon>Caryophyllaceae</taxon>
        <taxon>Caryophylleae</taxon>
        <taxon>Saponaria</taxon>
    </lineage>
</organism>
<dbReference type="GO" id="GO:0006508">
    <property type="term" value="P:proteolysis"/>
    <property type="evidence" value="ECO:0007669"/>
    <property type="project" value="UniProtKB-KW"/>
</dbReference>
<dbReference type="EMBL" id="JBDFQZ010000003">
    <property type="protein sequence ID" value="KAK9741784.1"/>
    <property type="molecule type" value="Genomic_DNA"/>
</dbReference>
<keyword evidence="4" id="KW-1133">Transmembrane helix</keyword>
<keyword evidence="7" id="KW-1185">Reference proteome</keyword>
<feature type="domain" description="Ubiquitin-like protease family profile" evidence="5">
    <location>
        <begin position="88"/>
        <end position="198"/>
    </location>
</feature>
<dbReference type="InterPro" id="IPR038765">
    <property type="entry name" value="Papain-like_cys_pep_sf"/>
</dbReference>
<keyword evidence="3" id="KW-0378">Hydrolase</keyword>
<protein>
    <recommendedName>
        <fullName evidence="5">Ubiquitin-like protease family profile domain-containing protein</fullName>
    </recommendedName>
</protein>
<keyword evidence="4" id="KW-0812">Transmembrane</keyword>
<proteinExistence type="inferred from homology"/>
<name>A0AAW1M6P9_SAPOF</name>
<dbReference type="SUPFAM" id="SSF54001">
    <property type="entry name" value="Cysteine proteinases"/>
    <property type="match status" value="1"/>
</dbReference>
<evidence type="ECO:0000313" key="7">
    <source>
        <dbReference type="Proteomes" id="UP001443914"/>
    </source>
</evidence>
<evidence type="ECO:0000256" key="4">
    <source>
        <dbReference type="SAM" id="Phobius"/>
    </source>
</evidence>
<dbReference type="GO" id="GO:0008234">
    <property type="term" value="F:cysteine-type peptidase activity"/>
    <property type="evidence" value="ECO:0007669"/>
    <property type="project" value="InterPro"/>
</dbReference>
<dbReference type="AlphaFoldDB" id="A0AAW1M6P9"/>
<evidence type="ECO:0000313" key="6">
    <source>
        <dbReference type="EMBL" id="KAK9741784.1"/>
    </source>
</evidence>
<comment type="caution">
    <text evidence="6">The sequence shown here is derived from an EMBL/GenBank/DDBJ whole genome shotgun (WGS) entry which is preliminary data.</text>
</comment>
<keyword evidence="4" id="KW-0472">Membrane</keyword>
<feature type="transmembrane region" description="Helical" evidence="4">
    <location>
        <begin position="7"/>
        <end position="27"/>
    </location>
</feature>
<dbReference type="InterPro" id="IPR003653">
    <property type="entry name" value="Peptidase_C48_C"/>
</dbReference>
<reference evidence="6" key="1">
    <citation type="submission" date="2024-03" db="EMBL/GenBank/DDBJ databases">
        <title>WGS assembly of Saponaria officinalis var. Norfolk2.</title>
        <authorList>
            <person name="Jenkins J."/>
            <person name="Shu S."/>
            <person name="Grimwood J."/>
            <person name="Barry K."/>
            <person name="Goodstein D."/>
            <person name="Schmutz J."/>
            <person name="Leebens-Mack J."/>
            <person name="Osbourn A."/>
        </authorList>
    </citation>
    <scope>NUCLEOTIDE SEQUENCE [LARGE SCALE GENOMIC DNA]</scope>
    <source>
        <strain evidence="6">JIC</strain>
    </source>
</reference>
<evidence type="ECO:0000256" key="1">
    <source>
        <dbReference type="ARBA" id="ARBA00005234"/>
    </source>
</evidence>